<dbReference type="GO" id="GO:0019799">
    <property type="term" value="F:tubulin N-acetyltransferase activity"/>
    <property type="evidence" value="ECO:0007669"/>
    <property type="project" value="UniProtKB-UniRule"/>
</dbReference>
<keyword evidence="2 3" id="KW-0012">Acyltransferase</keyword>
<name>A0A2R5LDX0_9ACAR</name>
<sequence>MEFPFDVADILPFKVNVVESDFVVKDAATVQPLKLQEDESFRPSSLCFRDRVDFLILPDSLSSNLEKLGHVINVFGERSAAAQYLPAPITSAEKLANSRHRLYILVKHDESGKSIVVGILKVGHKELFLSSGEEGSSPRCLTPLCVLDFYVNEQQQRCGHGRFLFDAMLQAEGGMHAAKLAIDQPSPKLISFLEKHFALRDALPQSNKFLVFRTFFTLCPEPQRTQDYSTGAKIRSRDKERQTPRCNRTHSLDSSSVGSCLAWWSSECGWEQAHTPKSKVCHSHWTTSQSPVSRIEYRYRLSGHTHDCSSMWNVFGLEPPGDRRASYPSRSNAPTASLRD</sequence>
<dbReference type="GO" id="GO:0070507">
    <property type="term" value="P:regulation of microtubule cytoskeleton organization"/>
    <property type="evidence" value="ECO:0007669"/>
    <property type="project" value="UniProtKB-UniRule"/>
</dbReference>
<evidence type="ECO:0000256" key="4">
    <source>
        <dbReference type="SAM" id="MobiDB-lite"/>
    </source>
</evidence>
<feature type="region of interest" description="Disordered" evidence="4">
    <location>
        <begin position="227"/>
        <end position="250"/>
    </location>
</feature>
<evidence type="ECO:0000259" key="5">
    <source>
        <dbReference type="PROSITE" id="PS51730"/>
    </source>
</evidence>
<dbReference type="PROSITE" id="PS51730">
    <property type="entry name" value="GNAT_ATAT"/>
    <property type="match status" value="1"/>
</dbReference>
<evidence type="ECO:0000256" key="2">
    <source>
        <dbReference type="ARBA" id="ARBA00023315"/>
    </source>
</evidence>
<reference evidence="6" key="1">
    <citation type="submission" date="2018-03" db="EMBL/GenBank/DDBJ databases">
        <title>The relapsing fever spirochete Borrelia turicatae persists in the highly oxidative environment of its soft-bodied tick vector.</title>
        <authorList>
            <person name="Bourret T.J."/>
            <person name="Boyle W.K."/>
            <person name="Valenzuela J.G."/>
            <person name="Oliveira F."/>
            <person name="Lopez J.E."/>
        </authorList>
    </citation>
    <scope>NUCLEOTIDE SEQUENCE</scope>
    <source>
        <strain evidence="6">Kansas strain/isolate</strain>
        <tissue evidence="6">Salivary glands</tissue>
    </source>
</reference>
<feature type="site" description="Crucial for catalytic activity" evidence="3">
    <location>
        <position position="83"/>
    </location>
</feature>
<dbReference type="AlphaFoldDB" id="A0A2R5LDX0"/>
<evidence type="ECO:0000256" key="1">
    <source>
        <dbReference type="ARBA" id="ARBA00022679"/>
    </source>
</evidence>
<keyword evidence="1 3" id="KW-0808">Transferase</keyword>
<protein>
    <recommendedName>
        <fullName evidence="3">Alpha-tubulin N-acetyltransferase</fullName>
        <shortName evidence="3">Alpha-TAT</shortName>
        <shortName evidence="3">TAT</shortName>
        <ecNumber evidence="3">2.3.1.108</ecNumber>
    </recommendedName>
    <alternativeName>
        <fullName evidence="3">Acetyltransferase mec-17 homolog</fullName>
    </alternativeName>
</protein>
<feature type="binding site" evidence="3">
    <location>
        <begin position="186"/>
        <end position="195"/>
    </location>
    <ligand>
        <name>acetyl-CoA</name>
        <dbReference type="ChEBI" id="CHEBI:57288"/>
    </ligand>
</feature>
<dbReference type="HAMAP" id="MF_03130">
    <property type="entry name" value="mec17"/>
    <property type="match status" value="1"/>
</dbReference>
<accession>A0A2R5LDX0</accession>
<dbReference type="Gene3D" id="3.40.630.30">
    <property type="match status" value="1"/>
</dbReference>
<dbReference type="EC" id="2.3.1.108" evidence="3"/>
<dbReference type="PANTHER" id="PTHR12327:SF0">
    <property type="entry name" value="ALPHA-TUBULIN N-ACETYLTRANSFERASE 1"/>
    <property type="match status" value="1"/>
</dbReference>
<dbReference type="InterPro" id="IPR007965">
    <property type="entry name" value="GNAT_ATAT"/>
</dbReference>
<comment type="function">
    <text evidence="3">Specifically acetylates 'Lys-40' in alpha-tubulin on the lumenal side of microtubules. Promotes microtubule destabilization and accelerates microtubule dynamics; this activity may be independent of acetylation activity. Acetylates alpha-tubulin with a slow enzymatic rate, due to a catalytic site that is not optimized for acetyl transfer. Enters the microtubule through each end and diffuses quickly throughout the lumen of microtubules. Acetylates only long/old microtubules because of its slow acetylation rate since it does not have time to act on dynamically unstable microtubules before the enzyme is released.</text>
</comment>
<dbReference type="Pfam" id="PF05301">
    <property type="entry name" value="Acetyltransf_16"/>
    <property type="match status" value="1"/>
</dbReference>
<comment type="similarity">
    <text evidence="3">Belongs to the acetyltransferase ATAT1 family.</text>
</comment>
<dbReference type="PANTHER" id="PTHR12327">
    <property type="entry name" value="ALPHA-TUBULIN N-ACETYLTRANSFERASE 1"/>
    <property type="match status" value="1"/>
</dbReference>
<proteinExistence type="inferred from homology"/>
<comment type="catalytic activity">
    <reaction evidence="3">
        <text>L-lysyl-[alpha-tubulin] + acetyl-CoA = N(6)-acetyl-L-lysyl-[alpha-tubulin] + CoA + H(+)</text>
        <dbReference type="Rhea" id="RHEA:15277"/>
        <dbReference type="Rhea" id="RHEA-COMP:11278"/>
        <dbReference type="Rhea" id="RHEA-COMP:11279"/>
        <dbReference type="ChEBI" id="CHEBI:15378"/>
        <dbReference type="ChEBI" id="CHEBI:29969"/>
        <dbReference type="ChEBI" id="CHEBI:57287"/>
        <dbReference type="ChEBI" id="CHEBI:57288"/>
        <dbReference type="ChEBI" id="CHEBI:61930"/>
        <dbReference type="EC" id="2.3.1.108"/>
    </reaction>
</comment>
<dbReference type="GO" id="GO:0005874">
    <property type="term" value="C:microtubule"/>
    <property type="evidence" value="ECO:0007669"/>
    <property type="project" value="InterPro"/>
</dbReference>
<organism evidence="6">
    <name type="scientific">Ornithodoros turicata</name>
    <dbReference type="NCBI Taxonomy" id="34597"/>
    <lineage>
        <taxon>Eukaryota</taxon>
        <taxon>Metazoa</taxon>
        <taxon>Ecdysozoa</taxon>
        <taxon>Arthropoda</taxon>
        <taxon>Chelicerata</taxon>
        <taxon>Arachnida</taxon>
        <taxon>Acari</taxon>
        <taxon>Parasitiformes</taxon>
        <taxon>Ixodida</taxon>
        <taxon>Ixodoidea</taxon>
        <taxon>Argasidae</taxon>
        <taxon>Ornithodorinae</taxon>
        <taxon>Ornithodoros</taxon>
    </lineage>
</organism>
<evidence type="ECO:0000313" key="6">
    <source>
        <dbReference type="EMBL" id="MBY07724.1"/>
    </source>
</evidence>
<dbReference type="EMBL" id="GGLE01003598">
    <property type="protein sequence ID" value="MBY07724.1"/>
    <property type="molecule type" value="Transcribed_RNA"/>
</dbReference>
<dbReference type="GO" id="GO:0048666">
    <property type="term" value="P:neuron development"/>
    <property type="evidence" value="ECO:0007669"/>
    <property type="project" value="UniProtKB-UniRule"/>
</dbReference>
<evidence type="ECO:0000256" key="3">
    <source>
        <dbReference type="HAMAP-Rule" id="MF_03130"/>
    </source>
</evidence>
<dbReference type="InterPro" id="IPR038746">
    <property type="entry name" value="Atat"/>
</dbReference>
<feature type="binding site" evidence="3">
    <location>
        <begin position="149"/>
        <end position="162"/>
    </location>
    <ligand>
        <name>acetyl-CoA</name>
        <dbReference type="ChEBI" id="CHEBI:57288"/>
    </ligand>
</feature>
<feature type="domain" description="N-acetyltransferase" evidence="5">
    <location>
        <begin position="1"/>
        <end position="216"/>
    </location>
</feature>